<keyword evidence="2" id="KW-1185">Reference proteome</keyword>
<evidence type="ECO:0000313" key="1">
    <source>
        <dbReference type="EMBL" id="KAL1260101.1"/>
    </source>
</evidence>
<accession>A0ABR3M716</accession>
<proteinExistence type="predicted"/>
<name>A0ABR3M716_9TELE</name>
<protein>
    <submittedName>
        <fullName evidence="1">Uncharacterized protein</fullName>
    </submittedName>
</protein>
<dbReference type="EMBL" id="JAYMGO010000015">
    <property type="protein sequence ID" value="KAL1260101.1"/>
    <property type="molecule type" value="Genomic_DNA"/>
</dbReference>
<comment type="caution">
    <text evidence="1">The sequence shown here is derived from an EMBL/GenBank/DDBJ whole genome shotgun (WGS) entry which is preliminary data.</text>
</comment>
<dbReference type="PANTHER" id="PTHR45913:SF5">
    <property type="entry name" value="GENERAL TRANSCRIPTION FACTOR II-I REPEAT DOMAIN-CONTAINING PROTEIN 2A-LIKE PROTEIN"/>
    <property type="match status" value="1"/>
</dbReference>
<dbReference type="PANTHER" id="PTHR45913">
    <property type="entry name" value="EPM2A-INTERACTING PROTEIN 1"/>
    <property type="match status" value="1"/>
</dbReference>
<evidence type="ECO:0000313" key="2">
    <source>
        <dbReference type="Proteomes" id="UP001558613"/>
    </source>
</evidence>
<gene>
    <name evidence="1" type="ORF">QQF64_007928</name>
</gene>
<organism evidence="1 2">
    <name type="scientific">Cirrhinus molitorella</name>
    <name type="common">mud carp</name>
    <dbReference type="NCBI Taxonomy" id="172907"/>
    <lineage>
        <taxon>Eukaryota</taxon>
        <taxon>Metazoa</taxon>
        <taxon>Chordata</taxon>
        <taxon>Craniata</taxon>
        <taxon>Vertebrata</taxon>
        <taxon>Euteleostomi</taxon>
        <taxon>Actinopterygii</taxon>
        <taxon>Neopterygii</taxon>
        <taxon>Teleostei</taxon>
        <taxon>Ostariophysi</taxon>
        <taxon>Cypriniformes</taxon>
        <taxon>Cyprinidae</taxon>
        <taxon>Labeoninae</taxon>
        <taxon>Labeonini</taxon>
        <taxon>Cirrhinus</taxon>
    </lineage>
</organism>
<reference evidence="1 2" key="1">
    <citation type="submission" date="2023-09" db="EMBL/GenBank/DDBJ databases">
        <authorList>
            <person name="Wang M."/>
        </authorList>
    </citation>
    <scope>NUCLEOTIDE SEQUENCE [LARGE SCALE GENOMIC DNA]</scope>
    <source>
        <strain evidence="1">GT-2023</strain>
        <tissue evidence="1">Liver</tissue>
    </source>
</reference>
<dbReference type="Proteomes" id="UP001558613">
    <property type="component" value="Unassembled WGS sequence"/>
</dbReference>
<sequence length="115" mass="13255">MHQPNQIQGLKAPKLQEEFDHRFAGFKTHRVTFQIFADPFSFDVQDAPPVLQMELIDLQCNSELKAKFREVSGNADKLGQLLIELTPSFPELSRMFKRTMCLFGSTYLCEKLFSP</sequence>